<organism evidence="17 18">
    <name type="scientific">Mesorhabditis spiculigera</name>
    <dbReference type="NCBI Taxonomy" id="96644"/>
    <lineage>
        <taxon>Eukaryota</taxon>
        <taxon>Metazoa</taxon>
        <taxon>Ecdysozoa</taxon>
        <taxon>Nematoda</taxon>
        <taxon>Chromadorea</taxon>
        <taxon>Rhabditida</taxon>
        <taxon>Rhabditina</taxon>
        <taxon>Rhabditomorpha</taxon>
        <taxon>Rhabditoidea</taxon>
        <taxon>Rhabditidae</taxon>
        <taxon>Mesorhabditinae</taxon>
        <taxon>Mesorhabditis</taxon>
    </lineage>
</organism>
<evidence type="ECO:0000256" key="12">
    <source>
        <dbReference type="ARBA" id="ARBA00023157"/>
    </source>
</evidence>
<dbReference type="GO" id="GO:0042383">
    <property type="term" value="C:sarcolemma"/>
    <property type="evidence" value="ECO:0007669"/>
    <property type="project" value="UniProtKB-SubCell"/>
</dbReference>
<evidence type="ECO:0000256" key="16">
    <source>
        <dbReference type="SAM" id="Phobius"/>
    </source>
</evidence>
<dbReference type="Proteomes" id="UP001177023">
    <property type="component" value="Unassembled WGS sequence"/>
</dbReference>
<dbReference type="GO" id="GO:0007517">
    <property type="term" value="P:muscle organ development"/>
    <property type="evidence" value="ECO:0007669"/>
    <property type="project" value="InterPro"/>
</dbReference>
<evidence type="ECO:0000256" key="1">
    <source>
        <dbReference type="ARBA" id="ARBA00002860"/>
    </source>
</evidence>
<dbReference type="PANTHER" id="PTHR21142">
    <property type="entry name" value="SARCOGLYCANS"/>
    <property type="match status" value="1"/>
</dbReference>
<evidence type="ECO:0000256" key="6">
    <source>
        <dbReference type="ARBA" id="ARBA00022475"/>
    </source>
</evidence>
<keyword evidence="6" id="KW-1003">Cell membrane</keyword>
<comment type="function">
    <text evidence="1">Component of the sarcoglycan complex, a subcomplex of the dystrophin-glycoprotein complex which forms a link between the F-actin cytoskeleton and the extracellular matrix.</text>
</comment>
<dbReference type="AlphaFoldDB" id="A0AA36D4R5"/>
<keyword evidence="14" id="KW-0206">Cytoskeleton</keyword>
<protein>
    <recommendedName>
        <fullName evidence="5">Beta-sarcoglycan</fullName>
    </recommendedName>
</protein>
<reference evidence="17" key="1">
    <citation type="submission" date="2023-06" db="EMBL/GenBank/DDBJ databases">
        <authorList>
            <person name="Delattre M."/>
        </authorList>
    </citation>
    <scope>NUCLEOTIDE SEQUENCE</scope>
    <source>
        <strain evidence="17">AF72</strain>
    </source>
</reference>
<keyword evidence="11 16" id="KW-0472">Membrane</keyword>
<evidence type="ECO:0000256" key="3">
    <source>
        <dbReference type="ARBA" id="ARBA00004274"/>
    </source>
</evidence>
<evidence type="ECO:0000313" key="17">
    <source>
        <dbReference type="EMBL" id="CAJ0580860.1"/>
    </source>
</evidence>
<keyword evidence="12" id="KW-1015">Disulfide bond</keyword>
<keyword evidence="13" id="KW-0325">Glycoprotein</keyword>
<dbReference type="InterPro" id="IPR006875">
    <property type="entry name" value="Sarcoglycan"/>
</dbReference>
<dbReference type="InterPro" id="IPR027659">
    <property type="entry name" value="Sgcb"/>
</dbReference>
<accession>A0AA36D4R5</accession>
<gene>
    <name evidence="17" type="ORF">MSPICULIGERA_LOCUS19036</name>
</gene>
<comment type="subunit">
    <text evidence="15">Cross-link to form 2 major subcomplexes: one consisting of SGCB, SGCD and SGCG and the other consisting of SGCB and SGCD. The association between SGCB and SGCG is particularly strong while SGCA is loosely associated with the other sarcoglycans.</text>
</comment>
<evidence type="ECO:0000256" key="13">
    <source>
        <dbReference type="ARBA" id="ARBA00023180"/>
    </source>
</evidence>
<feature type="transmembrane region" description="Helical" evidence="16">
    <location>
        <begin position="38"/>
        <end position="63"/>
    </location>
</feature>
<dbReference type="EMBL" id="CATQJA010002662">
    <property type="protein sequence ID" value="CAJ0580860.1"/>
    <property type="molecule type" value="Genomic_DNA"/>
</dbReference>
<keyword evidence="8 16" id="KW-0812">Transmembrane</keyword>
<keyword evidence="10 16" id="KW-1133">Transmembrane helix</keyword>
<evidence type="ECO:0000256" key="8">
    <source>
        <dbReference type="ARBA" id="ARBA00022692"/>
    </source>
</evidence>
<keyword evidence="9" id="KW-0735">Signal-anchor</keyword>
<proteinExistence type="inferred from homology"/>
<evidence type="ECO:0000313" key="18">
    <source>
        <dbReference type="Proteomes" id="UP001177023"/>
    </source>
</evidence>
<comment type="similarity">
    <text evidence="4">Belongs to the sarcoglycan beta/delta/gamma/zeta family.</text>
</comment>
<evidence type="ECO:0000256" key="5">
    <source>
        <dbReference type="ARBA" id="ARBA00015329"/>
    </source>
</evidence>
<evidence type="ECO:0000256" key="10">
    <source>
        <dbReference type="ARBA" id="ARBA00022989"/>
    </source>
</evidence>
<sequence>MAAPTYIRSNSESTFRDGASSLRDESELHYAGLRRKRLCALLGCLALLSLITIFVTVMNFMIITTLQMDKHGMRFLKFHDVWNPSTKSSDKVVQFGGSEIDLGEVVAMTGKVAGHTDSDMHLQGSRVESKSGRPLFSAQQPLVTIDWRIKKLSANKIVTNKVRSPVDERLNITVENISLRGNEAVRLESHRIRLQADKGSLGFNTSVDGSIHMHGKVAIGNLQREFPLSQSPALAASVDAYRVCICGGGKPRLFLVPGNKPCFATFDIC</sequence>
<evidence type="ECO:0000256" key="2">
    <source>
        <dbReference type="ARBA" id="ARBA00004245"/>
    </source>
</evidence>
<comment type="caution">
    <text evidence="17">The sequence shown here is derived from an EMBL/GenBank/DDBJ whole genome shotgun (WGS) entry which is preliminary data.</text>
</comment>
<keyword evidence="7" id="KW-0963">Cytoplasm</keyword>
<evidence type="ECO:0000256" key="14">
    <source>
        <dbReference type="ARBA" id="ARBA00023212"/>
    </source>
</evidence>
<dbReference type="GO" id="GO:0005856">
    <property type="term" value="C:cytoskeleton"/>
    <property type="evidence" value="ECO:0007669"/>
    <property type="project" value="UniProtKB-SubCell"/>
</dbReference>
<dbReference type="PANTHER" id="PTHR21142:SF2">
    <property type="entry name" value="BETA-SARCOGLYCAN"/>
    <property type="match status" value="1"/>
</dbReference>
<evidence type="ECO:0000256" key="9">
    <source>
        <dbReference type="ARBA" id="ARBA00022968"/>
    </source>
</evidence>
<dbReference type="GO" id="GO:0016012">
    <property type="term" value="C:sarcoglycan complex"/>
    <property type="evidence" value="ECO:0007669"/>
    <property type="project" value="InterPro"/>
</dbReference>
<evidence type="ECO:0000256" key="11">
    <source>
        <dbReference type="ARBA" id="ARBA00023136"/>
    </source>
</evidence>
<dbReference type="Pfam" id="PF04790">
    <property type="entry name" value="Sarcoglycan_1"/>
    <property type="match status" value="2"/>
</dbReference>
<evidence type="ECO:0000256" key="15">
    <source>
        <dbReference type="ARBA" id="ARBA00026041"/>
    </source>
</evidence>
<feature type="non-terminal residue" evidence="17">
    <location>
        <position position="1"/>
    </location>
</feature>
<evidence type="ECO:0000256" key="4">
    <source>
        <dbReference type="ARBA" id="ARBA00007574"/>
    </source>
</evidence>
<evidence type="ECO:0000256" key="7">
    <source>
        <dbReference type="ARBA" id="ARBA00022490"/>
    </source>
</evidence>
<comment type="subcellular location">
    <subcellularLocation>
        <location evidence="3">Cell membrane</location>
        <location evidence="3">Sarcolemma</location>
        <topology evidence="3">Single-pass type II membrane protein</topology>
    </subcellularLocation>
    <subcellularLocation>
        <location evidence="2">Cytoplasm</location>
        <location evidence="2">Cytoskeleton</location>
    </subcellularLocation>
</comment>
<keyword evidence="18" id="KW-1185">Reference proteome</keyword>
<name>A0AA36D4R5_9BILA</name>